<keyword evidence="1" id="KW-0812">Transmembrane</keyword>
<keyword evidence="1" id="KW-0472">Membrane</keyword>
<name>A0A929PWG8_9SPHI</name>
<proteinExistence type="predicted"/>
<feature type="transmembrane region" description="Helical" evidence="1">
    <location>
        <begin position="95"/>
        <end position="114"/>
    </location>
</feature>
<feature type="transmembrane region" description="Helical" evidence="1">
    <location>
        <begin position="66"/>
        <end position="83"/>
    </location>
</feature>
<feature type="transmembrane region" description="Helical" evidence="1">
    <location>
        <begin position="42"/>
        <end position="60"/>
    </location>
</feature>
<feature type="transmembrane region" description="Helical" evidence="1">
    <location>
        <begin position="6"/>
        <end position="30"/>
    </location>
</feature>
<feature type="transmembrane region" description="Helical" evidence="1">
    <location>
        <begin position="134"/>
        <end position="155"/>
    </location>
</feature>
<organism evidence="2 3">
    <name type="scientific">Mucilaginibacter myungsuensis</name>
    <dbReference type="NCBI Taxonomy" id="649104"/>
    <lineage>
        <taxon>Bacteria</taxon>
        <taxon>Pseudomonadati</taxon>
        <taxon>Bacteroidota</taxon>
        <taxon>Sphingobacteriia</taxon>
        <taxon>Sphingobacteriales</taxon>
        <taxon>Sphingobacteriaceae</taxon>
        <taxon>Mucilaginibacter</taxon>
    </lineage>
</organism>
<evidence type="ECO:0000313" key="2">
    <source>
        <dbReference type="EMBL" id="MBE9662119.1"/>
    </source>
</evidence>
<evidence type="ECO:0000256" key="1">
    <source>
        <dbReference type="SAM" id="Phobius"/>
    </source>
</evidence>
<sequence length="169" mass="18502">MPNHLSTLGIIHTIISIFALIAAFVALPRYGRISPRSATGKVYIFLTVITCLTGFPIMRFGHPSPGHFLGLIILLILPVAVYARSIKFLGQAWAYVEVILMSTTLFLSLVPAVNETLTRLPIEAPLATGPDSPILKMSLLVLLLLYFAGVTYQVIKLKKNIKLSGRVVM</sequence>
<evidence type="ECO:0000313" key="3">
    <source>
        <dbReference type="Proteomes" id="UP000622475"/>
    </source>
</evidence>
<dbReference type="Proteomes" id="UP000622475">
    <property type="component" value="Unassembled WGS sequence"/>
</dbReference>
<protein>
    <recommendedName>
        <fullName evidence="4">DUF2306 domain-containing protein</fullName>
    </recommendedName>
</protein>
<comment type="caution">
    <text evidence="2">The sequence shown here is derived from an EMBL/GenBank/DDBJ whole genome shotgun (WGS) entry which is preliminary data.</text>
</comment>
<evidence type="ECO:0008006" key="4">
    <source>
        <dbReference type="Google" id="ProtNLM"/>
    </source>
</evidence>
<keyword evidence="1" id="KW-1133">Transmembrane helix</keyword>
<dbReference type="AlphaFoldDB" id="A0A929PWG8"/>
<keyword evidence="3" id="KW-1185">Reference proteome</keyword>
<reference evidence="2" key="1">
    <citation type="submission" date="2020-10" db="EMBL/GenBank/DDBJ databases">
        <title>Mucilaginibacter mali sp. nov., isolated from rhizosphere soil of apple orchard.</title>
        <authorList>
            <person name="Lee J.-S."/>
            <person name="Kim H.S."/>
            <person name="Kim J.-S."/>
        </authorList>
    </citation>
    <scope>NUCLEOTIDE SEQUENCE</scope>
    <source>
        <strain evidence="2">KCTC 22746</strain>
    </source>
</reference>
<dbReference type="RefSeq" id="WP_194111308.1">
    <property type="nucleotide sequence ID" value="NZ_JADFFL010000003.1"/>
</dbReference>
<gene>
    <name evidence="2" type="ORF">IRJ16_09505</name>
</gene>
<accession>A0A929PWG8</accession>
<dbReference type="EMBL" id="JADFFL010000003">
    <property type="protein sequence ID" value="MBE9662119.1"/>
    <property type="molecule type" value="Genomic_DNA"/>
</dbReference>